<dbReference type="RefSeq" id="XP_047781534.1">
    <property type="nucleotide sequence ID" value="XM_047927154.1"/>
</dbReference>
<dbReference type="Proteomes" id="UP000814176">
    <property type="component" value="Unassembled WGS sequence"/>
</dbReference>
<organism evidence="1 2">
    <name type="scientific">Rhodofomes roseus</name>
    <dbReference type="NCBI Taxonomy" id="34475"/>
    <lineage>
        <taxon>Eukaryota</taxon>
        <taxon>Fungi</taxon>
        <taxon>Dikarya</taxon>
        <taxon>Basidiomycota</taxon>
        <taxon>Agaricomycotina</taxon>
        <taxon>Agaricomycetes</taxon>
        <taxon>Polyporales</taxon>
        <taxon>Rhodofomes</taxon>
    </lineage>
</organism>
<accession>A0ABQ8KN89</accession>
<evidence type="ECO:0008006" key="3">
    <source>
        <dbReference type="Google" id="ProtNLM"/>
    </source>
</evidence>
<dbReference type="PANTHER" id="PTHR38926:SF5">
    <property type="entry name" value="F-BOX AND LEUCINE-RICH REPEAT PROTEIN 6"/>
    <property type="match status" value="1"/>
</dbReference>
<dbReference type="EMBL" id="JADCUA010000005">
    <property type="protein sequence ID" value="KAH9839884.1"/>
    <property type="molecule type" value="Genomic_DNA"/>
</dbReference>
<dbReference type="Gene3D" id="3.80.10.10">
    <property type="entry name" value="Ribonuclease Inhibitor"/>
    <property type="match status" value="1"/>
</dbReference>
<protein>
    <recommendedName>
        <fullName evidence="3">F-box domain-containing protein</fullName>
    </recommendedName>
</protein>
<dbReference type="GeneID" id="72007886"/>
<proteinExistence type="predicted"/>
<name>A0ABQ8KN89_9APHY</name>
<dbReference type="Gene3D" id="1.20.1280.50">
    <property type="match status" value="1"/>
</dbReference>
<dbReference type="SUPFAM" id="SSF52047">
    <property type="entry name" value="RNI-like"/>
    <property type="match status" value="1"/>
</dbReference>
<gene>
    <name evidence="1" type="ORF">C8Q71DRAFT_855191</name>
</gene>
<keyword evidence="2" id="KW-1185">Reference proteome</keyword>
<reference evidence="1 2" key="1">
    <citation type="journal article" date="2021" name="Environ. Microbiol.">
        <title>Gene family expansions and transcriptome signatures uncover fungal adaptations to wood decay.</title>
        <authorList>
            <person name="Hage H."/>
            <person name="Miyauchi S."/>
            <person name="Viragh M."/>
            <person name="Drula E."/>
            <person name="Min B."/>
            <person name="Chaduli D."/>
            <person name="Navarro D."/>
            <person name="Favel A."/>
            <person name="Norest M."/>
            <person name="Lesage-Meessen L."/>
            <person name="Balint B."/>
            <person name="Merenyi Z."/>
            <person name="de Eugenio L."/>
            <person name="Morin E."/>
            <person name="Martinez A.T."/>
            <person name="Baldrian P."/>
            <person name="Stursova M."/>
            <person name="Martinez M.J."/>
            <person name="Novotny C."/>
            <person name="Magnuson J.K."/>
            <person name="Spatafora J.W."/>
            <person name="Maurice S."/>
            <person name="Pangilinan J."/>
            <person name="Andreopoulos W."/>
            <person name="LaButti K."/>
            <person name="Hundley H."/>
            <person name="Na H."/>
            <person name="Kuo A."/>
            <person name="Barry K."/>
            <person name="Lipzen A."/>
            <person name="Henrissat B."/>
            <person name="Riley R."/>
            <person name="Ahrendt S."/>
            <person name="Nagy L.G."/>
            <person name="Grigoriev I.V."/>
            <person name="Martin F."/>
            <person name="Rosso M.N."/>
        </authorList>
    </citation>
    <scope>NUCLEOTIDE SEQUENCE [LARGE SCALE GENOMIC DNA]</scope>
    <source>
        <strain evidence="1 2">CIRM-BRFM 1785</strain>
    </source>
</reference>
<evidence type="ECO:0000313" key="2">
    <source>
        <dbReference type="Proteomes" id="UP000814176"/>
    </source>
</evidence>
<comment type="caution">
    <text evidence="1">The sequence shown here is derived from an EMBL/GenBank/DDBJ whole genome shotgun (WGS) entry which is preliminary data.</text>
</comment>
<dbReference type="InterPro" id="IPR032675">
    <property type="entry name" value="LRR_dom_sf"/>
</dbReference>
<evidence type="ECO:0000313" key="1">
    <source>
        <dbReference type="EMBL" id="KAH9839884.1"/>
    </source>
</evidence>
<dbReference type="PANTHER" id="PTHR38926">
    <property type="entry name" value="F-BOX DOMAIN CONTAINING PROTEIN, EXPRESSED"/>
    <property type="match status" value="1"/>
</dbReference>
<sequence length="490" mass="55027">MESIVLNRDNARYFFHDPSPITRLPVELLEAIFMLICDQDNDADTNVATASDIVAQVCHQWRRVALARSRLWRRIVVDHKTTLWMVEEWLRRSRAAPLLVKVVGSSAATDVLPIVRVISTHSNHIERFELSGYPLDKTVDILAEFQQPAPILESIYLQADVDVAEPPRTLAAARAACPFNGRMPALRHVTIVSIPLSLATFSGLTSLDLRDQASLSTAELLAVLSQSPNLESLLIGIVDCTWSDDTLYPTTTIELPNLRDLCLAGLQDEVLHTLAHIRFPRTTEVDLRLVGYSISSQDITRQCHSLQAITSGVHEVFLVYTESADNESYVVCMSSPDARLVVSWEWDIEHEDDAEDGQPSINFELMYLPAVKHVRIIGLAQSASISQAEWRRLLHLMPSLQSIEFAVSPEPYTRLEVLSPMLDALSQPIALPDKPEDHRLRCPCLKTVWLSNASWGLPDADMKRAFSAYVGTRSRYARVEHGFRVDFSTR</sequence>